<evidence type="ECO:0000313" key="3">
    <source>
        <dbReference type="Proteomes" id="UP000198923"/>
    </source>
</evidence>
<organism evidence="2 3">
    <name type="scientific">Sinosporangium album</name>
    <dbReference type="NCBI Taxonomy" id="504805"/>
    <lineage>
        <taxon>Bacteria</taxon>
        <taxon>Bacillati</taxon>
        <taxon>Actinomycetota</taxon>
        <taxon>Actinomycetes</taxon>
        <taxon>Streptosporangiales</taxon>
        <taxon>Streptosporangiaceae</taxon>
        <taxon>Sinosporangium</taxon>
    </lineage>
</organism>
<dbReference type="InterPro" id="IPR000182">
    <property type="entry name" value="GNAT_dom"/>
</dbReference>
<dbReference type="InterPro" id="IPR016181">
    <property type="entry name" value="Acyl_CoA_acyltransferase"/>
</dbReference>
<dbReference type="InterPro" id="IPR051531">
    <property type="entry name" value="N-acetyltransferase"/>
</dbReference>
<accession>A0A1G8IBF0</accession>
<keyword evidence="3" id="KW-1185">Reference proteome</keyword>
<dbReference type="PANTHER" id="PTHR43792:SF1">
    <property type="entry name" value="N-ACETYLTRANSFERASE DOMAIN-CONTAINING PROTEIN"/>
    <property type="match status" value="1"/>
</dbReference>
<name>A0A1G8IBF0_9ACTN</name>
<dbReference type="CDD" id="cd04301">
    <property type="entry name" value="NAT_SF"/>
    <property type="match status" value="1"/>
</dbReference>
<dbReference type="PANTHER" id="PTHR43792">
    <property type="entry name" value="GNAT FAMILY, PUTATIVE (AFU_ORTHOLOGUE AFUA_3G00765)-RELATED-RELATED"/>
    <property type="match status" value="1"/>
</dbReference>
<dbReference type="RefSeq" id="WP_093174381.1">
    <property type="nucleotide sequence ID" value="NZ_FNCN01000036.1"/>
</dbReference>
<dbReference type="Gene3D" id="3.40.630.30">
    <property type="match status" value="1"/>
</dbReference>
<evidence type="ECO:0000259" key="1">
    <source>
        <dbReference type="PROSITE" id="PS51186"/>
    </source>
</evidence>
<keyword evidence="2" id="KW-0808">Transferase</keyword>
<dbReference type="OrthoDB" id="9132139at2"/>
<dbReference type="PROSITE" id="PS51186">
    <property type="entry name" value="GNAT"/>
    <property type="match status" value="1"/>
</dbReference>
<sequence length="185" mass="20794">MHSVHYSGVRLRLREVTPDDVDALLAIYGDPAATQHLPFNPRTRDEVEEIIAKAVEAAAARPRHRYLLAVIDNDTARLIGVGRLLIDPEYPHSAEIGVGLRPDQWGRGMGTDLLRLILEFGFRRLGLHRLWGSRSPANTGAQLAMLVAGMVEEGRLRHHVATPTGWRDSIIHSAIRTEWDRYRSN</sequence>
<dbReference type="EMBL" id="FNCN01000036">
    <property type="protein sequence ID" value="SDI16213.1"/>
    <property type="molecule type" value="Genomic_DNA"/>
</dbReference>
<dbReference type="STRING" id="504805.SAMN05421505_13636"/>
<dbReference type="Proteomes" id="UP000198923">
    <property type="component" value="Unassembled WGS sequence"/>
</dbReference>
<reference evidence="2 3" key="1">
    <citation type="submission" date="2016-10" db="EMBL/GenBank/DDBJ databases">
        <authorList>
            <person name="de Groot N.N."/>
        </authorList>
    </citation>
    <scope>NUCLEOTIDE SEQUENCE [LARGE SCALE GENOMIC DNA]</scope>
    <source>
        <strain evidence="2 3">CPCC 201354</strain>
    </source>
</reference>
<proteinExistence type="predicted"/>
<gene>
    <name evidence="2" type="ORF">SAMN05421505_13636</name>
</gene>
<evidence type="ECO:0000313" key="2">
    <source>
        <dbReference type="EMBL" id="SDI16213.1"/>
    </source>
</evidence>
<dbReference type="Pfam" id="PF13302">
    <property type="entry name" value="Acetyltransf_3"/>
    <property type="match status" value="1"/>
</dbReference>
<dbReference type="SUPFAM" id="SSF55729">
    <property type="entry name" value="Acyl-CoA N-acyltransferases (Nat)"/>
    <property type="match status" value="1"/>
</dbReference>
<protein>
    <submittedName>
        <fullName evidence="2">Protein N-acetyltransferase, RimJ/RimL family</fullName>
    </submittedName>
</protein>
<dbReference type="AlphaFoldDB" id="A0A1G8IBF0"/>
<dbReference type="GO" id="GO:0016747">
    <property type="term" value="F:acyltransferase activity, transferring groups other than amino-acyl groups"/>
    <property type="evidence" value="ECO:0007669"/>
    <property type="project" value="InterPro"/>
</dbReference>
<feature type="domain" description="N-acetyltransferase" evidence="1">
    <location>
        <begin position="11"/>
        <end position="171"/>
    </location>
</feature>